<dbReference type="EMBL" id="JAEUBF010000544">
    <property type="protein sequence ID" value="KAH3677226.1"/>
    <property type="molecule type" value="Genomic_DNA"/>
</dbReference>
<sequence length="603" mass="70141">MIQNLVINRVEVADYYSTLKWSNTGSIAINTLNKLTILDPKHVSKNEKEEIKSTKELFENSSIDLNSLNLSNDFYKSELIDEKSSTIFSSPEDNITKLDWSPISIDRKQSFLALLTNHSTLSILKDNKVFAKLNSTKLFTRQDDFDDWVFTTFAWYEKNNIKHHELTIVVGTKSGSLLTYNFSNDQFQLEDTVKVTSFPISQIKPIGDSIFIVDSQNQIFLLTNDFKVEKLKDSSPFRIHDLIIKNGNIFFITSNYINKLSSSKQNSYKLTSERTNIYTLSRILPISNDHFLIVSQNESLKVTFHNLELLEDDILKPITTKKLNNWNKKYNDYHNKDPVLKIYGIDFNFDENLIVFIYDIFNFNSFNYKIESNSHYQLEFLKLNDKVNGVNGTQYGDSMAIYQEFKLTNQSSNLLQPLEKNINEINFNLPFDEFLKTSIRDNPFFVQKITENLINEKLSKHIQEEFIGSIERFVEVNKLNLDNIIDQLVFNNYLTILGKPKKYHISEIEFKILDGLSETFQFNNSEEEEFDKIISIQGHSWLRCQLTFLPLLSTNIKTDSIFNSIQIINNKEPWLIEYGNFTKTILSILGEFSVYSGGLFITE</sequence>
<evidence type="ECO:0000259" key="2">
    <source>
        <dbReference type="Pfam" id="PF12660"/>
    </source>
</evidence>
<dbReference type="Pfam" id="PF12657">
    <property type="entry name" value="TFIIIC_delta"/>
    <property type="match status" value="1"/>
</dbReference>
<keyword evidence="4" id="KW-1185">Reference proteome</keyword>
<organism evidence="3 4">
    <name type="scientific">Wickerhamomyces mucosus</name>
    <dbReference type="NCBI Taxonomy" id="1378264"/>
    <lineage>
        <taxon>Eukaryota</taxon>
        <taxon>Fungi</taxon>
        <taxon>Dikarya</taxon>
        <taxon>Ascomycota</taxon>
        <taxon>Saccharomycotina</taxon>
        <taxon>Saccharomycetes</taxon>
        <taxon>Phaffomycetales</taxon>
        <taxon>Wickerhamomycetaceae</taxon>
        <taxon>Wickerhamomyces</taxon>
    </lineage>
</organism>
<dbReference type="InterPro" id="IPR024764">
    <property type="entry name" value="TFIIIC_Znf"/>
</dbReference>
<dbReference type="InterPro" id="IPR024761">
    <property type="entry name" value="TFIIIC_delta_N"/>
</dbReference>
<comment type="caution">
    <text evidence="3">The sequence shown here is derived from an EMBL/GenBank/DDBJ whole genome shotgun (WGS) entry which is preliminary data.</text>
</comment>
<dbReference type="Proteomes" id="UP000769528">
    <property type="component" value="Unassembled WGS sequence"/>
</dbReference>
<accession>A0A9P8TG72</accession>
<evidence type="ECO:0000313" key="3">
    <source>
        <dbReference type="EMBL" id="KAH3677226.1"/>
    </source>
</evidence>
<reference evidence="3" key="1">
    <citation type="journal article" date="2021" name="Open Biol.">
        <title>Shared evolutionary footprints suggest mitochondrial oxidative damage underlies multiple complex I losses in fungi.</title>
        <authorList>
            <person name="Schikora-Tamarit M.A."/>
            <person name="Marcet-Houben M."/>
            <person name="Nosek J."/>
            <person name="Gabaldon T."/>
        </authorList>
    </citation>
    <scope>NUCLEOTIDE SEQUENCE</scope>
    <source>
        <strain evidence="3">CBS6341</strain>
    </source>
</reference>
<evidence type="ECO:0000259" key="1">
    <source>
        <dbReference type="Pfam" id="PF12657"/>
    </source>
</evidence>
<feature type="domain" description="Transcription factor IIIC 90kDa subunit N-terminal" evidence="1">
    <location>
        <begin position="21"/>
        <end position="128"/>
    </location>
</feature>
<feature type="domain" description="Transcription factor IIIC putative zinc-finger" evidence="2">
    <location>
        <begin position="531"/>
        <end position="576"/>
    </location>
</feature>
<dbReference type="AlphaFoldDB" id="A0A9P8TG72"/>
<evidence type="ECO:0000313" key="4">
    <source>
        <dbReference type="Proteomes" id="UP000769528"/>
    </source>
</evidence>
<gene>
    <name evidence="3" type="ORF">WICMUC_001807</name>
</gene>
<reference evidence="3" key="2">
    <citation type="submission" date="2021-01" db="EMBL/GenBank/DDBJ databases">
        <authorList>
            <person name="Schikora-Tamarit M.A."/>
        </authorList>
    </citation>
    <scope>NUCLEOTIDE SEQUENCE</scope>
    <source>
        <strain evidence="3">CBS6341</strain>
    </source>
</reference>
<dbReference type="Pfam" id="PF12660">
    <property type="entry name" value="zf-TFIIIC"/>
    <property type="match status" value="1"/>
</dbReference>
<name>A0A9P8TG72_9ASCO</name>
<protein>
    <recommendedName>
        <fullName evidence="5">Transcription factor IIIC 90kDa subunit N-terminal domain-containing protein</fullName>
    </recommendedName>
</protein>
<evidence type="ECO:0008006" key="5">
    <source>
        <dbReference type="Google" id="ProtNLM"/>
    </source>
</evidence>
<proteinExistence type="predicted"/>
<dbReference type="OrthoDB" id="6021743at2759"/>